<dbReference type="InterPro" id="IPR000073">
    <property type="entry name" value="AB_hydrolase_1"/>
</dbReference>
<dbReference type="Pfam" id="PF00561">
    <property type="entry name" value="Abhydrolase_1"/>
    <property type="match status" value="1"/>
</dbReference>
<dbReference type="EMBL" id="BMOV01000003">
    <property type="protein sequence ID" value="GGO09223.1"/>
    <property type="molecule type" value="Genomic_DNA"/>
</dbReference>
<dbReference type="Proteomes" id="UP000602381">
    <property type="component" value="Unassembled WGS sequence"/>
</dbReference>
<organism evidence="5 6">
    <name type="scientific">Iodidimonas muriae</name>
    <dbReference type="NCBI Taxonomy" id="261467"/>
    <lineage>
        <taxon>Bacteria</taxon>
        <taxon>Pseudomonadati</taxon>
        <taxon>Pseudomonadota</taxon>
        <taxon>Alphaproteobacteria</taxon>
        <taxon>Iodidimonadales</taxon>
        <taxon>Iodidimonadaceae</taxon>
        <taxon>Iodidimonas</taxon>
    </lineage>
</organism>
<comment type="caution">
    <text evidence="5">The sequence shown here is derived from an EMBL/GenBank/DDBJ whole genome shotgun (WGS) entry which is preliminary data.</text>
</comment>
<keyword evidence="2" id="KW-0719">Serine esterase</keyword>
<sequence length="345" mass="37665">MNEACGYHLLAGDPTAPFLQTVRGFRPRAPWLGGDLQTLRNRFVRTLPELSSRQQRFTLPLSPPAKGALSAVVNHPDQQHIEKDILVVLVHGLGGCEDSAYMHLCAAGLLAQGYGVVRLNLRGVGPSAAHSTGPYHAGLTQDLRDVLSGLAARFPKRPVVMVGFSLGGHMVLRLAGEAGQQGKPDRLAGVMSVCAPVDLYATQSRIAAPRNRVYHAALVRWMKRDARSWVACGTPLAEKLETLRTVRDFDDALVAPAHGFKGAEDYYRRASMQNVASQICVPTLALHSDDDPWIPLQGYHATQWPERPDVTVMIARGGGHVGFHGRHAKRPWYVDLACRYLAILG</sequence>
<evidence type="ECO:0000259" key="4">
    <source>
        <dbReference type="Pfam" id="PF00561"/>
    </source>
</evidence>
<dbReference type="InterPro" id="IPR029058">
    <property type="entry name" value="AB_hydrolase_fold"/>
</dbReference>
<dbReference type="RefSeq" id="WP_188873590.1">
    <property type="nucleotide sequence ID" value="NZ_BMOV01000003.1"/>
</dbReference>
<dbReference type="InterPro" id="IPR050960">
    <property type="entry name" value="AB_hydrolase_4_sf"/>
</dbReference>
<accession>A0ABQ2LBG9</accession>
<keyword evidence="3" id="KW-0378">Hydrolase</keyword>
<dbReference type="InterPro" id="IPR012020">
    <property type="entry name" value="ABHD4"/>
</dbReference>
<feature type="domain" description="AB hydrolase-1" evidence="4">
    <location>
        <begin position="86"/>
        <end position="323"/>
    </location>
</feature>
<dbReference type="PRINTS" id="PR00111">
    <property type="entry name" value="ABHYDROLASE"/>
</dbReference>
<dbReference type="SUPFAM" id="SSF53474">
    <property type="entry name" value="alpha/beta-Hydrolases"/>
    <property type="match status" value="1"/>
</dbReference>
<proteinExistence type="inferred from homology"/>
<evidence type="ECO:0000256" key="3">
    <source>
        <dbReference type="ARBA" id="ARBA00022801"/>
    </source>
</evidence>
<dbReference type="PROSITE" id="PS01133">
    <property type="entry name" value="UPF0017"/>
    <property type="match status" value="1"/>
</dbReference>
<protein>
    <recommendedName>
        <fullName evidence="4">AB hydrolase-1 domain-containing protein</fullName>
    </recommendedName>
</protein>
<name>A0ABQ2LBG9_9PROT</name>
<dbReference type="PIRSF" id="PIRSF005211">
    <property type="entry name" value="Ab_hydro_YheT"/>
    <property type="match status" value="1"/>
</dbReference>
<dbReference type="PANTHER" id="PTHR10794:SF94">
    <property type="entry name" value="ESTERASE YHET-RELATED"/>
    <property type="match status" value="1"/>
</dbReference>
<dbReference type="InterPro" id="IPR000952">
    <property type="entry name" value="AB_hydrolase_4_CS"/>
</dbReference>
<gene>
    <name evidence="5" type="ORF">GCM10007972_10550</name>
</gene>
<dbReference type="PANTHER" id="PTHR10794">
    <property type="entry name" value="ABHYDROLASE DOMAIN-CONTAINING PROTEIN"/>
    <property type="match status" value="1"/>
</dbReference>
<evidence type="ECO:0000313" key="6">
    <source>
        <dbReference type="Proteomes" id="UP000602381"/>
    </source>
</evidence>
<dbReference type="Gene3D" id="3.40.50.1820">
    <property type="entry name" value="alpha/beta hydrolase"/>
    <property type="match status" value="1"/>
</dbReference>
<keyword evidence="6" id="KW-1185">Reference proteome</keyword>
<evidence type="ECO:0000256" key="1">
    <source>
        <dbReference type="ARBA" id="ARBA00010884"/>
    </source>
</evidence>
<evidence type="ECO:0000313" key="5">
    <source>
        <dbReference type="EMBL" id="GGO09223.1"/>
    </source>
</evidence>
<comment type="similarity">
    <text evidence="1">Belongs to the AB hydrolase superfamily. AB hydrolase 4 family.</text>
</comment>
<reference evidence="6" key="1">
    <citation type="journal article" date="2019" name="Int. J. Syst. Evol. Microbiol.">
        <title>The Global Catalogue of Microorganisms (GCM) 10K type strain sequencing project: providing services to taxonomists for standard genome sequencing and annotation.</title>
        <authorList>
            <consortium name="The Broad Institute Genomics Platform"/>
            <consortium name="The Broad Institute Genome Sequencing Center for Infectious Disease"/>
            <person name="Wu L."/>
            <person name="Ma J."/>
        </authorList>
    </citation>
    <scope>NUCLEOTIDE SEQUENCE [LARGE SCALE GENOMIC DNA]</scope>
    <source>
        <strain evidence="6">JCM 17843</strain>
    </source>
</reference>
<evidence type="ECO:0000256" key="2">
    <source>
        <dbReference type="ARBA" id="ARBA00022487"/>
    </source>
</evidence>